<evidence type="ECO:0000313" key="3">
    <source>
        <dbReference type="EMBL" id="MPV85506.1"/>
    </source>
</evidence>
<feature type="region of interest" description="Disordered" evidence="1">
    <location>
        <begin position="343"/>
        <end position="374"/>
    </location>
</feature>
<organism evidence="3 4">
    <name type="scientific">Ostreibacterium oceani</name>
    <dbReference type="NCBI Taxonomy" id="2654998"/>
    <lineage>
        <taxon>Bacteria</taxon>
        <taxon>Pseudomonadati</taxon>
        <taxon>Pseudomonadota</taxon>
        <taxon>Gammaproteobacteria</taxon>
        <taxon>Cardiobacteriales</taxon>
        <taxon>Ostreibacteriaceae</taxon>
        <taxon>Ostreibacterium</taxon>
    </lineage>
</organism>
<protein>
    <submittedName>
        <fullName evidence="3">ABC transporter substrate-binding protein</fullName>
    </submittedName>
</protein>
<keyword evidence="4" id="KW-1185">Reference proteome</keyword>
<dbReference type="SUPFAM" id="SSF53807">
    <property type="entry name" value="Helical backbone' metal receptor"/>
    <property type="match status" value="1"/>
</dbReference>
<gene>
    <name evidence="3" type="ORF">GCU85_01995</name>
</gene>
<dbReference type="InParanoid" id="A0A6N7F0X7"/>
<feature type="compositionally biased region" description="Polar residues" evidence="1">
    <location>
        <begin position="351"/>
        <end position="374"/>
    </location>
</feature>
<dbReference type="EMBL" id="WHNW01000002">
    <property type="protein sequence ID" value="MPV85506.1"/>
    <property type="molecule type" value="Genomic_DNA"/>
</dbReference>
<comment type="caution">
    <text evidence="3">The sequence shown here is derived from an EMBL/GenBank/DDBJ whole genome shotgun (WGS) entry which is preliminary data.</text>
</comment>
<name>A0A6N7F0X7_9GAMM</name>
<dbReference type="Pfam" id="PF01497">
    <property type="entry name" value="Peripla_BP_2"/>
    <property type="match status" value="1"/>
</dbReference>
<proteinExistence type="predicted"/>
<dbReference type="InterPro" id="IPR002491">
    <property type="entry name" value="ABC_transptr_periplasmic_BD"/>
</dbReference>
<accession>A0A6N7F0X7</accession>
<dbReference type="Proteomes" id="UP000471298">
    <property type="component" value="Unassembled WGS sequence"/>
</dbReference>
<evidence type="ECO:0000313" key="4">
    <source>
        <dbReference type="Proteomes" id="UP000471298"/>
    </source>
</evidence>
<dbReference type="Gene3D" id="3.40.50.1980">
    <property type="entry name" value="Nitrogenase molybdenum iron protein domain"/>
    <property type="match status" value="1"/>
</dbReference>
<evidence type="ECO:0000256" key="1">
    <source>
        <dbReference type="SAM" id="MobiDB-lite"/>
    </source>
</evidence>
<feature type="domain" description="Fe/B12 periplasmic-binding" evidence="2">
    <location>
        <begin position="99"/>
        <end position="306"/>
    </location>
</feature>
<evidence type="ECO:0000259" key="2">
    <source>
        <dbReference type="Pfam" id="PF01497"/>
    </source>
</evidence>
<reference evidence="3 4" key="1">
    <citation type="submission" date="2019-10" db="EMBL/GenBank/DDBJ databases">
        <title>Cardiobacteriales fam. a chemoheterotrophic member of the order Cardiobacteriales, and proposal of Cardiobacteriales fam. nov.</title>
        <authorList>
            <person name="Wang C."/>
        </authorList>
    </citation>
    <scope>NUCLEOTIDE SEQUENCE [LARGE SCALE GENOMIC DNA]</scope>
    <source>
        <strain evidence="3 4">ML27</strain>
    </source>
</reference>
<sequence>MIQIYPAFDAMLITSHHRRPIRVSWGGLKQSNPKKATRRASVWWLLISRLFSPRVAPRLATRLFFRLLLRLLLRLCLFFSLTSSFTSVAAQDSPQRFVSLSLCSDRLLIEIANEASIAALSTYSTRPDLMLDRVNRTHPTVKPQINDLLPYADATFLINETFYPQLTRQLRTLNFHVIALNDSTTSPEALIEHINTLGNITNNPSQSRALVAKIKALEDALPALPHDTALVIGYGGLMAALPQYQPFLDLLNLAPSTATQANRRQQISIENLLANPVNNLIFLTHQSHYSRANAFADNPVLQQLSASAFTIKLATKYLSCYDHGIWLGATQVAAARADFLKARDTEKHQDSPQNKAHTAKTRQPIQPQQHRSSQ</sequence>
<dbReference type="AlphaFoldDB" id="A0A6N7F0X7"/>